<keyword evidence="6 10" id="KW-0812">Transmembrane</keyword>
<keyword evidence="7" id="KW-0378">Hydrolase</keyword>
<feature type="transmembrane region" description="Helical" evidence="10">
    <location>
        <begin position="74"/>
        <end position="98"/>
    </location>
</feature>
<comment type="similarity">
    <text evidence="2">Belongs to the protease PrsW family.</text>
</comment>
<feature type="transmembrane region" description="Helical" evidence="10">
    <location>
        <begin position="138"/>
        <end position="162"/>
    </location>
</feature>
<sequence>MQQVILFILAVLPIALICRYVYTKDSEKEPTSLLVGLFVSGISSCLLVFIINIILELLIPFFGYDTDQMSALELAIYIFIGVALVEEGCKWIFAKAIGFNNKNFDQPYDIIVYTTFISLGFAALENILYVMSYGIEAAILRSITSIPGHASFGIVMGYYLLLSKLSLNNHNKKLYRKNILLSILIPIITHGIYDYFLFLGNIFLLLVLLILFILFFRYNYKKVKQISSLTSKIFSDTKA</sequence>
<protein>
    <recommendedName>
        <fullName evidence="3">Protease PrsW</fullName>
    </recommendedName>
</protein>
<dbReference type="EMBL" id="AJWZ01011458">
    <property type="protein sequence ID" value="EKC45187.1"/>
    <property type="molecule type" value="Genomic_DNA"/>
</dbReference>
<feature type="transmembrane region" description="Helical" evidence="10">
    <location>
        <begin position="34"/>
        <end position="62"/>
    </location>
</feature>
<evidence type="ECO:0000256" key="8">
    <source>
        <dbReference type="ARBA" id="ARBA00022989"/>
    </source>
</evidence>
<dbReference type="InterPro" id="IPR023596">
    <property type="entry name" value="Peptidase_PrsW_arch/bac"/>
</dbReference>
<comment type="caution">
    <text evidence="11">The sequence shown here is derived from an EMBL/GenBank/DDBJ whole genome shotgun (WGS) entry which is preliminary data.</text>
</comment>
<dbReference type="Pfam" id="PF13367">
    <property type="entry name" value="PrsW-protease"/>
    <property type="match status" value="1"/>
</dbReference>
<feature type="transmembrane region" description="Helical" evidence="10">
    <location>
        <begin position="110"/>
        <end position="132"/>
    </location>
</feature>
<keyword evidence="4" id="KW-1003">Cell membrane</keyword>
<evidence type="ECO:0000256" key="6">
    <source>
        <dbReference type="ARBA" id="ARBA00022692"/>
    </source>
</evidence>
<evidence type="ECO:0000256" key="9">
    <source>
        <dbReference type="ARBA" id="ARBA00023136"/>
    </source>
</evidence>
<feature type="transmembrane region" description="Helical" evidence="10">
    <location>
        <begin position="198"/>
        <end position="216"/>
    </location>
</feature>
<reference evidence="11" key="1">
    <citation type="journal article" date="2013" name="Environ. Microbiol.">
        <title>Microbiota from the distal guts of lean and obese adolescents exhibit partial functional redundancy besides clear differences in community structure.</title>
        <authorList>
            <person name="Ferrer M."/>
            <person name="Ruiz A."/>
            <person name="Lanza F."/>
            <person name="Haange S.B."/>
            <person name="Oberbach A."/>
            <person name="Till H."/>
            <person name="Bargiela R."/>
            <person name="Campoy C."/>
            <person name="Segura M.T."/>
            <person name="Richter M."/>
            <person name="von Bergen M."/>
            <person name="Seifert J."/>
            <person name="Suarez A."/>
        </authorList>
    </citation>
    <scope>NUCLEOTIDE SEQUENCE</scope>
</reference>
<keyword evidence="8 10" id="KW-1133">Transmembrane helix</keyword>
<dbReference type="GO" id="GO:0005886">
    <property type="term" value="C:plasma membrane"/>
    <property type="evidence" value="ECO:0007669"/>
    <property type="project" value="UniProtKB-SubCell"/>
</dbReference>
<evidence type="ECO:0000256" key="5">
    <source>
        <dbReference type="ARBA" id="ARBA00022670"/>
    </source>
</evidence>
<dbReference type="AlphaFoldDB" id="K1R8D9"/>
<organism evidence="11">
    <name type="scientific">human gut metagenome</name>
    <dbReference type="NCBI Taxonomy" id="408170"/>
    <lineage>
        <taxon>unclassified sequences</taxon>
        <taxon>metagenomes</taxon>
        <taxon>organismal metagenomes</taxon>
    </lineage>
</organism>
<evidence type="ECO:0000256" key="4">
    <source>
        <dbReference type="ARBA" id="ARBA00022475"/>
    </source>
</evidence>
<accession>K1R8D9</accession>
<keyword evidence="9 10" id="KW-0472">Membrane</keyword>
<name>K1R8D9_9ZZZZ</name>
<evidence type="ECO:0000256" key="2">
    <source>
        <dbReference type="ARBA" id="ARBA00009165"/>
    </source>
</evidence>
<dbReference type="PANTHER" id="PTHR36844">
    <property type="entry name" value="PROTEASE PRSW"/>
    <property type="match status" value="1"/>
</dbReference>
<proteinExistence type="inferred from homology"/>
<dbReference type="GO" id="GO:0008233">
    <property type="term" value="F:peptidase activity"/>
    <property type="evidence" value="ECO:0007669"/>
    <property type="project" value="UniProtKB-KW"/>
</dbReference>
<evidence type="ECO:0000256" key="7">
    <source>
        <dbReference type="ARBA" id="ARBA00022801"/>
    </source>
</evidence>
<dbReference type="PANTHER" id="PTHR36844:SF1">
    <property type="entry name" value="PROTEASE PRSW"/>
    <property type="match status" value="1"/>
</dbReference>
<dbReference type="GO" id="GO:0006508">
    <property type="term" value="P:proteolysis"/>
    <property type="evidence" value="ECO:0007669"/>
    <property type="project" value="UniProtKB-KW"/>
</dbReference>
<comment type="subcellular location">
    <subcellularLocation>
        <location evidence="1">Cell membrane</location>
        <topology evidence="1">Multi-pass membrane protein</topology>
    </subcellularLocation>
</comment>
<evidence type="ECO:0000256" key="3">
    <source>
        <dbReference type="ARBA" id="ARBA00018997"/>
    </source>
</evidence>
<evidence type="ECO:0000256" key="10">
    <source>
        <dbReference type="SAM" id="Phobius"/>
    </source>
</evidence>
<dbReference type="PIRSF" id="PIRSF016933">
    <property type="entry name" value="PrsW"/>
    <property type="match status" value="1"/>
</dbReference>
<keyword evidence="5" id="KW-0645">Protease</keyword>
<evidence type="ECO:0000256" key="1">
    <source>
        <dbReference type="ARBA" id="ARBA00004651"/>
    </source>
</evidence>
<feature type="transmembrane region" description="Helical" evidence="10">
    <location>
        <begin position="6"/>
        <end position="22"/>
    </location>
</feature>
<dbReference type="InterPro" id="IPR026898">
    <property type="entry name" value="PrsW"/>
</dbReference>
<gene>
    <name evidence="11" type="ORF">OBE_17022</name>
</gene>
<feature type="transmembrane region" description="Helical" evidence="10">
    <location>
        <begin position="174"/>
        <end position="192"/>
    </location>
</feature>
<evidence type="ECO:0000313" key="11">
    <source>
        <dbReference type="EMBL" id="EKC45187.1"/>
    </source>
</evidence>